<dbReference type="GO" id="GO:0003677">
    <property type="term" value="F:DNA binding"/>
    <property type="evidence" value="ECO:0007669"/>
    <property type="project" value="InterPro"/>
</dbReference>
<keyword evidence="2" id="KW-0255">Endonuclease</keyword>
<dbReference type="GO" id="GO:0015666">
    <property type="term" value="F:restriction endodeoxyribonuclease activity"/>
    <property type="evidence" value="ECO:0007669"/>
    <property type="project" value="TreeGrafter"/>
</dbReference>
<gene>
    <name evidence="2" type="ORF">KTG10_17630</name>
</gene>
<dbReference type="AlphaFoldDB" id="A0AAW4MIC6"/>
<dbReference type="InterPro" id="IPR052906">
    <property type="entry name" value="Type_IV_Methyl-Rstrct_Enzyme"/>
</dbReference>
<keyword evidence="2" id="KW-0540">Nuclease</keyword>
<dbReference type="RefSeq" id="WP_216952534.1">
    <property type="nucleotide sequence ID" value="NZ_JAHPYS010000046.1"/>
</dbReference>
<dbReference type="PANTHER" id="PTHR30015">
    <property type="entry name" value="MRR RESTRICTION SYSTEM PROTEIN"/>
    <property type="match status" value="1"/>
</dbReference>
<reference evidence="2" key="1">
    <citation type="submission" date="2021-06" db="EMBL/GenBank/DDBJ databases">
        <title>Collection of gut derived symbiotic bacterial strains cultured from healthy donors.</title>
        <authorList>
            <person name="Lin H."/>
            <person name="Littmann E."/>
            <person name="Pamer E.G."/>
        </authorList>
    </citation>
    <scope>NUCLEOTIDE SEQUENCE</scope>
    <source>
        <strain evidence="2">MSK.6.33</strain>
    </source>
</reference>
<sequence length="295" mass="33735">MKPLSQSAACAAKCLFAVMQYMKSNGGTVTTKEINNIIQENVKFTEWELERAGKLQNIRWWTMTQFYSIDYNKAGYILKKQGSWYLTPEGEEAIKLGAEQILRNANAAYRKWKQEQDLDEDYAVEEETLEKETIINIEQLEEQANEGIRQYIKAKNPYEFQDMVAALLRAMGYYTPFVAPKGRDGGVDVIAYIDALGAKTPRIKVQVKHMPETSIPAKDIRSLLGILRDGDIALFVTSGTYSPQARTEALTSKTYIKLIDGEEFIEMWQEYYSKMNDEDKNMMPLKHIAFVGSNE</sequence>
<name>A0AAW4MIC6_PHOVU</name>
<comment type="caution">
    <text evidence="2">The sequence shown here is derived from an EMBL/GenBank/DDBJ whole genome shotgun (WGS) entry which is preliminary data.</text>
</comment>
<evidence type="ECO:0000313" key="3">
    <source>
        <dbReference type="Proteomes" id="UP000736888"/>
    </source>
</evidence>
<dbReference type="Pfam" id="PF04471">
    <property type="entry name" value="Mrr_cat"/>
    <property type="match status" value="1"/>
</dbReference>
<feature type="domain" description="Restriction endonuclease type IV Mrr" evidence="1">
    <location>
        <begin position="155"/>
        <end position="267"/>
    </location>
</feature>
<dbReference type="PANTHER" id="PTHR30015:SF7">
    <property type="entry name" value="TYPE IV METHYL-DIRECTED RESTRICTION ENZYME ECOKMRR"/>
    <property type="match status" value="1"/>
</dbReference>
<organism evidence="2 3">
    <name type="scientific">Phocaeicola vulgatus</name>
    <name type="common">Bacteroides vulgatus</name>
    <dbReference type="NCBI Taxonomy" id="821"/>
    <lineage>
        <taxon>Bacteria</taxon>
        <taxon>Pseudomonadati</taxon>
        <taxon>Bacteroidota</taxon>
        <taxon>Bacteroidia</taxon>
        <taxon>Bacteroidales</taxon>
        <taxon>Bacteroidaceae</taxon>
        <taxon>Phocaeicola</taxon>
    </lineage>
</organism>
<evidence type="ECO:0000259" key="1">
    <source>
        <dbReference type="Pfam" id="PF04471"/>
    </source>
</evidence>
<keyword evidence="2" id="KW-0378">Hydrolase</keyword>
<accession>A0AAW4MIC6</accession>
<dbReference type="EMBL" id="JAHPYS010000046">
    <property type="protein sequence ID" value="MBU9140527.1"/>
    <property type="molecule type" value="Genomic_DNA"/>
</dbReference>
<dbReference type="Proteomes" id="UP000736888">
    <property type="component" value="Unassembled WGS sequence"/>
</dbReference>
<dbReference type="InterPro" id="IPR007560">
    <property type="entry name" value="Restrct_endonuc_IV_Mrr"/>
</dbReference>
<proteinExistence type="predicted"/>
<dbReference type="GO" id="GO:0009307">
    <property type="term" value="P:DNA restriction-modification system"/>
    <property type="evidence" value="ECO:0007669"/>
    <property type="project" value="InterPro"/>
</dbReference>
<protein>
    <submittedName>
        <fullName evidence="2">Restriction endonuclease</fullName>
    </submittedName>
</protein>
<evidence type="ECO:0000313" key="2">
    <source>
        <dbReference type="EMBL" id="MBU9140527.1"/>
    </source>
</evidence>